<sequence length="183" mass="20191">MARRIAYSGDAPITLADVARQCRVEVDDLEPELINLVIIPGVIAQAEGKTGAAVRPAEYVEDWPEHYPSGHALDVGQATEIIAIQRVGVDGVTVDLDVPHYLEQGQRESWLRFPNGRPPGVLRVRYKAGMDSDAYPGVRMWLLMSAATAYEFRETLVMGTILAELPSSFLDTLLTEIEVPARF</sequence>
<dbReference type="EMBL" id="HG322950">
    <property type="protein sequence ID" value="CDF82645.1"/>
    <property type="molecule type" value="Genomic_DNA"/>
</dbReference>
<proteinExistence type="predicted"/>
<gene>
    <name evidence="1" type="ORF">PKB_1280</name>
</gene>
<evidence type="ECO:0000313" key="2">
    <source>
        <dbReference type="Proteomes" id="UP000025241"/>
    </source>
</evidence>
<dbReference type="eggNOG" id="ENOG5031BGH">
    <property type="taxonomic scope" value="Bacteria"/>
</dbReference>
<name>A0A024HC64_PSEKB</name>
<dbReference type="AlphaFoldDB" id="A0A024HC64"/>
<dbReference type="OrthoDB" id="6859787at2"/>
<dbReference type="STRING" id="1301098.PKB_1280"/>
<keyword evidence="2" id="KW-1185">Reference proteome</keyword>
<dbReference type="KEGG" id="pkc:PKB_1280"/>
<protein>
    <submittedName>
        <fullName evidence="1">Uncharacterized protein</fullName>
    </submittedName>
</protein>
<accession>A0A024HC64</accession>
<dbReference type="HOGENOM" id="CLU_1438583_0_0_6"/>
<evidence type="ECO:0000313" key="1">
    <source>
        <dbReference type="EMBL" id="CDF82645.1"/>
    </source>
</evidence>
<reference evidence="1 2" key="1">
    <citation type="submission" date="2013-03" db="EMBL/GenBank/DDBJ databases">
        <authorList>
            <person name="Linke B."/>
        </authorList>
    </citation>
    <scope>NUCLEOTIDE SEQUENCE [LARGE SCALE GENOMIC DNA]</scope>
    <source>
        <strain evidence="1 2">B13</strain>
    </source>
</reference>
<dbReference type="RefSeq" id="WP_043249997.1">
    <property type="nucleotide sequence ID" value="NZ_HG322950.1"/>
</dbReference>
<reference evidence="1 2" key="2">
    <citation type="submission" date="2014-05" db="EMBL/GenBank/DDBJ databases">
        <title>Genome sequence of the 3-chlorobenzoate degrading bacterium Pseudomonas knackmussii B13 shows multiple evidence for horizontal gene transfer.</title>
        <authorList>
            <person name="Miyazaki R."/>
            <person name="Bertelli C."/>
            <person name="Falquet L."/>
            <person name="Robinson-Rechavi M."/>
            <person name="Gharib W."/>
            <person name="Roy S."/>
            <person name="Van der Meer J.R."/>
        </authorList>
    </citation>
    <scope>NUCLEOTIDE SEQUENCE [LARGE SCALE GENOMIC DNA]</scope>
    <source>
        <strain evidence="1 2">B13</strain>
    </source>
</reference>
<organism evidence="1 2">
    <name type="scientific">Pseudomonas knackmussii (strain DSM 6978 / CCUG 54928 / LMG 23759 / B13)</name>
    <dbReference type="NCBI Taxonomy" id="1301098"/>
    <lineage>
        <taxon>Bacteria</taxon>
        <taxon>Pseudomonadati</taxon>
        <taxon>Pseudomonadota</taxon>
        <taxon>Gammaproteobacteria</taxon>
        <taxon>Pseudomonadales</taxon>
        <taxon>Pseudomonadaceae</taxon>
        <taxon>Pseudomonas</taxon>
    </lineage>
</organism>
<dbReference type="Proteomes" id="UP000025241">
    <property type="component" value="Chromosome I"/>
</dbReference>
<dbReference type="PATRIC" id="fig|1301098.3.peg.1284"/>